<dbReference type="CDD" id="cd06186">
    <property type="entry name" value="NOX_Duox_like_FAD_NADP"/>
    <property type="match status" value="1"/>
</dbReference>
<feature type="region of interest" description="Disordered" evidence="6">
    <location>
        <begin position="1267"/>
        <end position="1289"/>
    </location>
</feature>
<keyword evidence="5 7" id="KW-0472">Membrane</keyword>
<feature type="region of interest" description="Disordered" evidence="6">
    <location>
        <begin position="1164"/>
        <end position="1205"/>
    </location>
</feature>
<keyword evidence="11" id="KW-1185">Reference proteome</keyword>
<dbReference type="SFLD" id="SFLDS00052">
    <property type="entry name" value="Ferric_Reductase_Domain"/>
    <property type="match status" value="1"/>
</dbReference>
<proteinExistence type="predicted"/>
<accession>A0ABR3STT0</accession>
<keyword evidence="4" id="KW-0406">Ion transport</keyword>
<dbReference type="SUPFAM" id="SSF55729">
    <property type="entry name" value="Acyl-CoA N-acyltransferases (Nat)"/>
    <property type="match status" value="1"/>
</dbReference>
<dbReference type="InterPro" id="IPR016181">
    <property type="entry name" value="Acyl_CoA_acyltransferase"/>
</dbReference>
<dbReference type="Pfam" id="PF09337">
    <property type="entry name" value="zf-H2C2"/>
    <property type="match status" value="1"/>
</dbReference>
<protein>
    <submittedName>
        <fullName evidence="10">Protein spt10</fullName>
    </submittedName>
</protein>
<comment type="subcellular location">
    <subcellularLocation>
        <location evidence="1">Membrane</location>
        <topology evidence="1">Multi-pass membrane protein</topology>
    </subcellularLocation>
</comment>
<dbReference type="PANTHER" id="PTHR43138:SF2">
    <property type="entry name" value="PROTEIN SPT10"/>
    <property type="match status" value="1"/>
</dbReference>
<feature type="region of interest" description="Disordered" evidence="6">
    <location>
        <begin position="679"/>
        <end position="709"/>
    </location>
</feature>
<dbReference type="Pfam" id="PF01794">
    <property type="entry name" value="Ferric_reduct"/>
    <property type="match status" value="1"/>
</dbReference>
<dbReference type="EMBL" id="JAJVDC020000054">
    <property type="protein sequence ID" value="KAL1629328.1"/>
    <property type="molecule type" value="Genomic_DNA"/>
</dbReference>
<evidence type="ECO:0000256" key="1">
    <source>
        <dbReference type="ARBA" id="ARBA00004141"/>
    </source>
</evidence>
<dbReference type="PANTHER" id="PTHR43138">
    <property type="entry name" value="ACETYLTRANSFERASE, GNAT FAMILY"/>
    <property type="match status" value="1"/>
</dbReference>
<dbReference type="Proteomes" id="UP001521116">
    <property type="component" value="Unassembled WGS sequence"/>
</dbReference>
<dbReference type="Gene3D" id="3.40.50.80">
    <property type="entry name" value="Nucleotide-binding domain of ferredoxin-NADP reductase (FNR) module"/>
    <property type="match status" value="1"/>
</dbReference>
<evidence type="ECO:0000313" key="10">
    <source>
        <dbReference type="EMBL" id="KAL1629328.1"/>
    </source>
</evidence>
<organism evidence="10 11">
    <name type="scientific">Neofusicoccum ribis</name>
    <dbReference type="NCBI Taxonomy" id="45134"/>
    <lineage>
        <taxon>Eukaryota</taxon>
        <taxon>Fungi</taxon>
        <taxon>Dikarya</taxon>
        <taxon>Ascomycota</taxon>
        <taxon>Pezizomycotina</taxon>
        <taxon>Dothideomycetes</taxon>
        <taxon>Dothideomycetes incertae sedis</taxon>
        <taxon>Botryosphaeriales</taxon>
        <taxon>Botryosphaeriaceae</taxon>
        <taxon>Neofusicoccum</taxon>
    </lineage>
</organism>
<feature type="compositionally biased region" description="Polar residues" evidence="6">
    <location>
        <begin position="1186"/>
        <end position="1203"/>
    </location>
</feature>
<keyword evidence="2 7" id="KW-0812">Transmembrane</keyword>
<evidence type="ECO:0000256" key="2">
    <source>
        <dbReference type="ARBA" id="ARBA00022692"/>
    </source>
</evidence>
<feature type="transmembrane region" description="Helical" evidence="7">
    <location>
        <begin position="260"/>
        <end position="277"/>
    </location>
</feature>
<feature type="region of interest" description="Disordered" evidence="6">
    <location>
        <begin position="529"/>
        <end position="593"/>
    </location>
</feature>
<dbReference type="InterPro" id="IPR017927">
    <property type="entry name" value="FAD-bd_FR_type"/>
</dbReference>
<dbReference type="InterPro" id="IPR052742">
    <property type="entry name" value="Mito_N-acetyltransferase"/>
</dbReference>
<dbReference type="InterPro" id="IPR015416">
    <property type="entry name" value="Znf_H2C2_histone_UAS-bd"/>
</dbReference>
<comment type="caution">
    <text evidence="10">The sequence shown here is derived from an EMBL/GenBank/DDBJ whole genome shotgun (WGS) entry which is preliminary data.</text>
</comment>
<feature type="transmembrane region" description="Helical" evidence="7">
    <location>
        <begin position="373"/>
        <end position="396"/>
    </location>
</feature>
<dbReference type="InterPro" id="IPR039261">
    <property type="entry name" value="FNR_nucleotide-bd"/>
</dbReference>
<sequence length="1289" mass="142934">MRLITAVVGVPPHRLRGMLPLLLLLCLAPVAVLTDDLLPPDQMCVQAVFMGYNYLSFAERNASAPHTEGADFCRNELKAISIYAAGKVICAASDDSKDFAPIVALLQEHCHKWGNGAELRPVPDLVANSSVDELRESLRSLEWQEIPRGQMVDEVVLLSNAYTMWAHKRNGRTQYEFWGVVMLVAAAAQLFRRFLRDRLYRALRSFRKVFSFSVFQSALDFLDRWTPESLTYERVPGVVATEKDSRSCFRFKFTPVGETVAIWVYWILSIIFNFFNYRFYDQSIYFPEMPHQVARYAADRTGILSYANLPILWLFSGRNNIFMWATGWKFPTFIRFHLHVAWIATLEAIAHSVLYTVLTLDSGVFWEWLKTDWFFLGVVATFVMTLLLIVSTPVWLRERYYELFIDSHIISSLAVIIGLFVHTSVFDHEYDWYLWVPAILWLLDRSLRLIRILAFNFGFRNGRIQCTKTTAIYDRESNVITLEIVPGPNIVPPKPGQYYFLYQPFSIRGYENHPMTLGTWRRHSNVSASEEEVYPLTPTTTSSAEQEEDGETAALSSSSQPLLSSAASSASSSVTNLATPSSPTSPSKSSAKTPTTLTFWIRPYDGWTRRLRDQCIRHDAQAHPSSGRTRTRTRTARLHPLVLLEGPYGATHALGSYDATILIAGGSGISAAVPYLQEEHAKQQRASPRPRPGGEEDVEEGGSSDGAGRARMQLVWAAREEAFMREVVERELGAGLAQGAFGAALFCTGDAARAERVGGVEIQAGRPNVRAVIGEAAQGVVAAKARGQPGKRGRIAVLLCGPPAMARGVEAAPGSPLPASIQPRTLVLRDRTTKASLIPFSAPSQVPLSLLDYLRQQLNREIEKGDTYPMLDAFTLEAFGPYWFQNFGAVMLLGDLKGGVDDLRRMEEEGCSWEKHCLGSFYIKPNYPGRSSHVCNGGFLVTDGARNRGVGRLMGECYLEWAPLLGYTYSVFNLVYETNVVSCRIWDTLGFKRIGRVPGCGNLATQPEGHFVDAIIYGRHLGYKKEDADDEKRFERIKYYLKTGKYPGDADSAEKNRLRAAVRNYTLVEGGGGGGVGVGASTADDKLMLGDKEVISEPRMQYEIARQYHRANKETHAGINKTTATVSEKYHWNRIKTTVTEVIDNCAECNEKLKKKSLKSAAAAAAASNNPNNGRKVSGSDKPVASSLSPQEHAQASSATPTPGSEFVFQHEFTVEESTSAVATPRASSSVRDMQCDPVATANAADDDMAIDPHNIAMLSSAVQNLGNNLGGGDQTQHHPSPTDVFNDW</sequence>
<keyword evidence="4" id="KW-0813">Transport</keyword>
<evidence type="ECO:0000259" key="9">
    <source>
        <dbReference type="PROSITE" id="PS51384"/>
    </source>
</evidence>
<dbReference type="Gene3D" id="3.40.630.30">
    <property type="match status" value="1"/>
</dbReference>
<gene>
    <name evidence="10" type="primary">SPT10</name>
    <name evidence="10" type="ORF">SLS56_005432</name>
</gene>
<reference evidence="10 11" key="1">
    <citation type="submission" date="2024-02" db="EMBL/GenBank/DDBJ databases">
        <title>De novo assembly and annotation of 12 fungi associated with fruit tree decline syndrome in Ontario, Canada.</title>
        <authorList>
            <person name="Sulman M."/>
            <person name="Ellouze W."/>
            <person name="Ilyukhin E."/>
        </authorList>
    </citation>
    <scope>NUCLEOTIDE SEQUENCE [LARGE SCALE GENOMIC DNA]</scope>
    <source>
        <strain evidence="10 11">M1-105</strain>
    </source>
</reference>
<dbReference type="SUPFAM" id="SSF52343">
    <property type="entry name" value="Ferredoxin reductase-like, C-terminal NADP-linked domain"/>
    <property type="match status" value="1"/>
</dbReference>
<evidence type="ECO:0000256" key="3">
    <source>
        <dbReference type="ARBA" id="ARBA00022989"/>
    </source>
</evidence>
<evidence type="ECO:0000256" key="4">
    <source>
        <dbReference type="ARBA" id="ARBA00023065"/>
    </source>
</evidence>
<feature type="domain" description="FAD-binding FR-type" evidence="9">
    <location>
        <begin position="457"/>
        <end position="654"/>
    </location>
</feature>
<feature type="signal peptide" evidence="8">
    <location>
        <begin position="1"/>
        <end position="33"/>
    </location>
</feature>
<feature type="chain" id="PRO_5046617543" evidence="8">
    <location>
        <begin position="34"/>
        <end position="1289"/>
    </location>
</feature>
<evidence type="ECO:0000313" key="11">
    <source>
        <dbReference type="Proteomes" id="UP001521116"/>
    </source>
</evidence>
<feature type="compositionally biased region" description="Low complexity" evidence="6">
    <location>
        <begin position="553"/>
        <end position="593"/>
    </location>
</feature>
<dbReference type="InterPro" id="IPR013130">
    <property type="entry name" value="Fe3_Rdtase_TM_dom"/>
</dbReference>
<keyword evidence="8" id="KW-0732">Signal</keyword>
<dbReference type="Gene3D" id="1.10.340.70">
    <property type="match status" value="1"/>
</dbReference>
<evidence type="ECO:0000256" key="7">
    <source>
        <dbReference type="SAM" id="Phobius"/>
    </source>
</evidence>
<evidence type="ECO:0000256" key="5">
    <source>
        <dbReference type="ARBA" id="ARBA00023136"/>
    </source>
</evidence>
<feature type="transmembrane region" description="Helical" evidence="7">
    <location>
        <begin position="336"/>
        <end position="358"/>
    </location>
</feature>
<dbReference type="SFLD" id="SFLDG01168">
    <property type="entry name" value="Ferric_reductase_subgroup_(FRE"/>
    <property type="match status" value="1"/>
</dbReference>
<feature type="transmembrane region" description="Helical" evidence="7">
    <location>
        <begin position="408"/>
        <end position="426"/>
    </location>
</feature>
<evidence type="ECO:0000256" key="8">
    <source>
        <dbReference type="SAM" id="SignalP"/>
    </source>
</evidence>
<evidence type="ECO:0000256" key="6">
    <source>
        <dbReference type="SAM" id="MobiDB-lite"/>
    </source>
</evidence>
<dbReference type="PROSITE" id="PS51384">
    <property type="entry name" value="FAD_FR"/>
    <property type="match status" value="1"/>
</dbReference>
<name>A0ABR3STT0_9PEZI</name>
<keyword evidence="3 7" id="KW-1133">Transmembrane helix</keyword>